<keyword evidence="3" id="KW-1185">Reference proteome</keyword>
<sequence length="83" mass="9067">MDVSGAPNLRAVTVARRAVGALLMLALPLDSGLVFWLLDRATSVGQWLTGALVSLLIPGGLYNLYRLLDWAEFRHAVPGRHQK</sequence>
<evidence type="ECO:0000313" key="3">
    <source>
        <dbReference type="Proteomes" id="UP000199504"/>
    </source>
</evidence>
<organism evidence="2 3">
    <name type="scientific">Micromonospora mirobrigensis</name>
    <dbReference type="NCBI Taxonomy" id="262898"/>
    <lineage>
        <taxon>Bacteria</taxon>
        <taxon>Bacillati</taxon>
        <taxon>Actinomycetota</taxon>
        <taxon>Actinomycetes</taxon>
        <taxon>Micromonosporales</taxon>
        <taxon>Micromonosporaceae</taxon>
        <taxon>Micromonospora</taxon>
    </lineage>
</organism>
<proteinExistence type="predicted"/>
<keyword evidence="1" id="KW-1133">Transmembrane helix</keyword>
<evidence type="ECO:0000256" key="1">
    <source>
        <dbReference type="SAM" id="Phobius"/>
    </source>
</evidence>
<name>A0A1C5AK01_9ACTN</name>
<gene>
    <name evidence="2" type="ORF">GA0070564_111110</name>
</gene>
<feature type="transmembrane region" description="Helical" evidence="1">
    <location>
        <begin position="18"/>
        <end position="38"/>
    </location>
</feature>
<dbReference type="AlphaFoldDB" id="A0A1C5AK01"/>
<feature type="transmembrane region" description="Helical" evidence="1">
    <location>
        <begin position="44"/>
        <end position="65"/>
    </location>
</feature>
<reference evidence="3" key="1">
    <citation type="submission" date="2016-06" db="EMBL/GenBank/DDBJ databases">
        <authorList>
            <person name="Varghese N."/>
            <person name="Submissions Spin"/>
        </authorList>
    </citation>
    <scope>NUCLEOTIDE SEQUENCE [LARGE SCALE GENOMIC DNA]</scope>
    <source>
        <strain evidence="3">DSM 44830</strain>
    </source>
</reference>
<protein>
    <submittedName>
        <fullName evidence="2">Uncharacterized protein</fullName>
    </submittedName>
</protein>
<dbReference type="Proteomes" id="UP000199504">
    <property type="component" value="Unassembled WGS sequence"/>
</dbReference>
<keyword evidence="1" id="KW-0812">Transmembrane</keyword>
<dbReference type="EMBL" id="FMCX01000011">
    <property type="protein sequence ID" value="SCF45456.1"/>
    <property type="molecule type" value="Genomic_DNA"/>
</dbReference>
<keyword evidence="1" id="KW-0472">Membrane</keyword>
<evidence type="ECO:0000313" key="2">
    <source>
        <dbReference type="EMBL" id="SCF45456.1"/>
    </source>
</evidence>
<dbReference type="STRING" id="262898.GA0070564_111110"/>
<accession>A0A1C5AK01</accession>